<gene>
    <name evidence="1" type="ORF">TVY486_0905540</name>
</gene>
<accession>G0U378</accession>
<name>G0U378_TRYVY</name>
<protein>
    <submittedName>
        <fullName evidence="1">Uncharacterized protein</fullName>
    </submittedName>
</protein>
<proteinExistence type="predicted"/>
<evidence type="ECO:0000313" key="1">
    <source>
        <dbReference type="EMBL" id="CCC50733.1"/>
    </source>
</evidence>
<dbReference type="EMBL" id="HE573025">
    <property type="protein sequence ID" value="CCC50733.1"/>
    <property type="molecule type" value="Genomic_DNA"/>
</dbReference>
<dbReference type="AlphaFoldDB" id="G0U378"/>
<organism evidence="1">
    <name type="scientific">Trypanosoma vivax (strain Y486)</name>
    <dbReference type="NCBI Taxonomy" id="1055687"/>
    <lineage>
        <taxon>Eukaryota</taxon>
        <taxon>Discoba</taxon>
        <taxon>Euglenozoa</taxon>
        <taxon>Kinetoplastea</taxon>
        <taxon>Metakinetoplastina</taxon>
        <taxon>Trypanosomatida</taxon>
        <taxon>Trypanosomatidae</taxon>
        <taxon>Trypanosoma</taxon>
        <taxon>Duttonella</taxon>
    </lineage>
</organism>
<sequence length="123" mass="14094">MTGEMVLDFLCAAACREKMRKRSGRQEGKYVGHIQRTSKTRDPFSGGCINIMSCRTVETAKRRSSTCTFSSCFEHTQSVRMCTNVPLPPSSIFPTAVRKCIKHQRYGRWHSRKDLPVSQYELQ</sequence>
<reference evidence="1" key="1">
    <citation type="journal article" date="2012" name="Proc. Natl. Acad. Sci. U.S.A.">
        <title>Antigenic diversity is generated by distinct evolutionary mechanisms in African trypanosome species.</title>
        <authorList>
            <person name="Jackson A.P."/>
            <person name="Berry A."/>
            <person name="Aslett M."/>
            <person name="Allison H.C."/>
            <person name="Burton P."/>
            <person name="Vavrova-Anderson J."/>
            <person name="Brown R."/>
            <person name="Browne H."/>
            <person name="Corton N."/>
            <person name="Hauser H."/>
            <person name="Gamble J."/>
            <person name="Gilderthorp R."/>
            <person name="Marcello L."/>
            <person name="McQuillan J."/>
            <person name="Otto T.D."/>
            <person name="Quail M.A."/>
            <person name="Sanders M.J."/>
            <person name="van Tonder A."/>
            <person name="Ginger M.L."/>
            <person name="Field M.C."/>
            <person name="Barry J.D."/>
            <person name="Hertz-Fowler C."/>
            <person name="Berriman M."/>
        </authorList>
    </citation>
    <scope>NUCLEOTIDE SEQUENCE</scope>
    <source>
        <strain evidence="1">Y486</strain>
    </source>
</reference>